<keyword evidence="4 5" id="KW-0949">S-adenosyl-L-methionine</keyword>
<organism evidence="6 7">
    <name type="scientific">Zhongshania marina</name>
    <dbReference type="NCBI Taxonomy" id="2304603"/>
    <lineage>
        <taxon>Bacteria</taxon>
        <taxon>Pseudomonadati</taxon>
        <taxon>Pseudomonadota</taxon>
        <taxon>Gammaproteobacteria</taxon>
        <taxon>Cellvibrionales</taxon>
        <taxon>Spongiibacteraceae</taxon>
        <taxon>Zhongshania</taxon>
    </lineage>
</organism>
<dbReference type="PANTHER" id="PTHR35863">
    <property type="entry name" value="COBALT-PRECORRIN-5B C(1)-METHYLTRANSFERASE"/>
    <property type="match status" value="1"/>
</dbReference>
<dbReference type="NCBIfam" id="NF000849">
    <property type="entry name" value="PRK00075.1-1"/>
    <property type="match status" value="1"/>
</dbReference>
<keyword evidence="3 5" id="KW-0808">Transferase</keyword>
<evidence type="ECO:0000313" key="6">
    <source>
        <dbReference type="EMBL" id="POP53595.1"/>
    </source>
</evidence>
<dbReference type="HAMAP" id="MF_00787">
    <property type="entry name" value="CbiD"/>
    <property type="match status" value="1"/>
</dbReference>
<evidence type="ECO:0000256" key="3">
    <source>
        <dbReference type="ARBA" id="ARBA00022679"/>
    </source>
</evidence>
<dbReference type="PIRSF" id="PIRSF026782">
    <property type="entry name" value="CbiD"/>
    <property type="match status" value="1"/>
</dbReference>
<dbReference type="GO" id="GO:0019251">
    <property type="term" value="P:anaerobic cobalamin biosynthetic process"/>
    <property type="evidence" value="ECO:0007669"/>
    <property type="project" value="UniProtKB-UniRule"/>
</dbReference>
<comment type="caution">
    <text evidence="6">The sequence shown here is derived from an EMBL/GenBank/DDBJ whole genome shotgun (WGS) entry which is preliminary data.</text>
</comment>
<comment type="similarity">
    <text evidence="5">Belongs to the CbiD family.</text>
</comment>
<keyword evidence="2 5" id="KW-0489">Methyltransferase</keyword>
<comment type="pathway">
    <text evidence="5">Cofactor biosynthesis; adenosylcobalamin biosynthesis; cob(II)yrinate a,c-diamide from sirohydrochlorin (anaerobic route): step 6/10.</text>
</comment>
<dbReference type="RefSeq" id="WP_103683667.1">
    <property type="nucleotide sequence ID" value="NZ_PQGG01000013.1"/>
</dbReference>
<protein>
    <recommendedName>
        <fullName evidence="5">Cobalt-precorrin-5B C(1)-methyltransferase</fullName>
        <ecNumber evidence="5">2.1.1.195</ecNumber>
    </recommendedName>
    <alternativeName>
        <fullName evidence="5">Cobalt-precorrin-6A synthase</fullName>
    </alternativeName>
</protein>
<accession>A0A2S4HHY1</accession>
<dbReference type="NCBIfam" id="TIGR00312">
    <property type="entry name" value="cbiD"/>
    <property type="match status" value="1"/>
</dbReference>
<dbReference type="InterPro" id="IPR036074">
    <property type="entry name" value="CbiD_sf"/>
</dbReference>
<comment type="function">
    <text evidence="5">Catalyzes the methylation of C-1 in cobalt-precorrin-5B to form cobalt-precorrin-6A.</text>
</comment>
<reference evidence="6" key="1">
    <citation type="submission" date="2018-01" db="EMBL/GenBank/DDBJ databases">
        <authorList>
            <person name="Yu X.-D."/>
        </authorList>
    </citation>
    <scope>NUCLEOTIDE SEQUENCE</scope>
    <source>
        <strain evidence="6">ZX-21</strain>
    </source>
</reference>
<dbReference type="OrthoDB" id="6439987at2"/>
<dbReference type="AlphaFoldDB" id="A0A2S4HHY1"/>
<sequence>MTSAASLRPESGENRGKLRTGLTTGACATAAAVAATRQLLLGQSTDVASIRLPGGSYRQLSIADLKLDQGAAVAGVIKDAGDDPDATHGARLWVEVILRAEPGVQFIAGAGVGTVTRKGLVIPVGEPAINPVPRQMIRDHLQQLADEADYRGGFRVTVGIDNGERIALRTMNGRLGIVGGLSVLGTTGIVRPFSCSAYIASIHQSIDVAGANAIDHIAACTGGTSESYAQQRYGLCDAAIVEMGDLFGAVLKYLRRNPVGFLSLCAGFGKIGKFAQGNLDTHSRRCDIDFAWLAQQVADLGGDLSLQEAVRNSNTSIEALGYCQQQDIPLGNHIAEMALVVARSYLPASIGVDVCAVDRAGKLVGYAHE</sequence>
<evidence type="ECO:0000256" key="5">
    <source>
        <dbReference type="HAMAP-Rule" id="MF_00787"/>
    </source>
</evidence>
<name>A0A2S4HHY1_9GAMM</name>
<comment type="catalytic activity">
    <reaction evidence="5">
        <text>Co-precorrin-5B + S-adenosyl-L-methionine = Co-precorrin-6A + S-adenosyl-L-homocysteine</text>
        <dbReference type="Rhea" id="RHEA:26285"/>
        <dbReference type="ChEBI" id="CHEBI:57856"/>
        <dbReference type="ChEBI" id="CHEBI:59789"/>
        <dbReference type="ChEBI" id="CHEBI:60063"/>
        <dbReference type="ChEBI" id="CHEBI:60064"/>
        <dbReference type="EC" id="2.1.1.195"/>
    </reaction>
</comment>
<dbReference type="EC" id="2.1.1.195" evidence="5"/>
<dbReference type="SUPFAM" id="SSF111342">
    <property type="entry name" value="CbiD-like"/>
    <property type="match status" value="1"/>
</dbReference>
<evidence type="ECO:0000256" key="4">
    <source>
        <dbReference type="ARBA" id="ARBA00022691"/>
    </source>
</evidence>
<keyword evidence="1 5" id="KW-0169">Cobalamin biosynthesis</keyword>
<dbReference type="Pfam" id="PF01888">
    <property type="entry name" value="CbiD"/>
    <property type="match status" value="1"/>
</dbReference>
<evidence type="ECO:0000313" key="7">
    <source>
        <dbReference type="Proteomes" id="UP000237222"/>
    </source>
</evidence>
<dbReference type="GO" id="GO:0043780">
    <property type="term" value="F:cobalt-precorrin-5B C1-methyltransferase activity"/>
    <property type="evidence" value="ECO:0007669"/>
    <property type="project" value="RHEA"/>
</dbReference>
<evidence type="ECO:0000256" key="2">
    <source>
        <dbReference type="ARBA" id="ARBA00022603"/>
    </source>
</evidence>
<dbReference type="Gene3D" id="3.30.2110.10">
    <property type="entry name" value="CbiD-like"/>
    <property type="match status" value="1"/>
</dbReference>
<dbReference type="Proteomes" id="UP000237222">
    <property type="component" value="Unassembled WGS sequence"/>
</dbReference>
<dbReference type="PANTHER" id="PTHR35863:SF1">
    <property type="entry name" value="COBALT-PRECORRIN-5B C(1)-METHYLTRANSFERASE"/>
    <property type="match status" value="1"/>
</dbReference>
<proteinExistence type="inferred from homology"/>
<dbReference type="UniPathway" id="UPA00148">
    <property type="reaction ID" value="UER00227"/>
</dbReference>
<gene>
    <name evidence="5" type="primary">cbiD</name>
    <name evidence="6" type="ORF">C0068_06475</name>
</gene>
<dbReference type="EMBL" id="PQGG01000013">
    <property type="protein sequence ID" value="POP53595.1"/>
    <property type="molecule type" value="Genomic_DNA"/>
</dbReference>
<dbReference type="GO" id="GO:0032259">
    <property type="term" value="P:methylation"/>
    <property type="evidence" value="ECO:0007669"/>
    <property type="project" value="UniProtKB-KW"/>
</dbReference>
<dbReference type="InterPro" id="IPR002748">
    <property type="entry name" value="CbiD"/>
</dbReference>
<evidence type="ECO:0000256" key="1">
    <source>
        <dbReference type="ARBA" id="ARBA00022573"/>
    </source>
</evidence>